<protein>
    <submittedName>
        <fullName evidence="2">Uncharacterized protein</fullName>
    </submittedName>
</protein>
<name>A0ABR4ALW0_9LECA</name>
<evidence type="ECO:0000256" key="1">
    <source>
        <dbReference type="SAM" id="SignalP"/>
    </source>
</evidence>
<feature type="chain" id="PRO_5045283549" evidence="1">
    <location>
        <begin position="28"/>
        <end position="154"/>
    </location>
</feature>
<dbReference type="InterPro" id="IPR052515">
    <property type="entry name" value="Gfo/Idh/MocA_Oxidoreductase"/>
</dbReference>
<dbReference type="EMBL" id="JBHFEH010000117">
    <property type="protein sequence ID" value="KAL2046509.1"/>
    <property type="molecule type" value="Genomic_DNA"/>
</dbReference>
<proteinExistence type="predicted"/>
<keyword evidence="3" id="KW-1185">Reference proteome</keyword>
<comment type="caution">
    <text evidence="2">The sequence shown here is derived from an EMBL/GenBank/DDBJ whole genome shotgun (WGS) entry which is preliminary data.</text>
</comment>
<dbReference type="PANTHER" id="PTHR43249:SF1">
    <property type="entry name" value="D-GLUCOSIDE 3-DEHYDROGENASE"/>
    <property type="match status" value="1"/>
</dbReference>
<keyword evidence="1" id="KW-0732">Signal</keyword>
<dbReference type="Proteomes" id="UP001590951">
    <property type="component" value="Unassembled WGS sequence"/>
</dbReference>
<sequence>MSAEKPLFTVLFVGAVSTAHFLTVAEATQDLSKNAPHLIVLGSPPQFHGTFLAPRDLETQLITVFGLSLSIFYEKPISTALPHESYNVAHRLMESGNLISVGYMMRYLRIRQKAKQIINENNLTPMSISARYAYGEADLDTMQAIAFEHYEHVG</sequence>
<evidence type="ECO:0000313" key="2">
    <source>
        <dbReference type="EMBL" id="KAL2046509.1"/>
    </source>
</evidence>
<feature type="signal peptide" evidence="1">
    <location>
        <begin position="1"/>
        <end position="27"/>
    </location>
</feature>
<evidence type="ECO:0000313" key="3">
    <source>
        <dbReference type="Proteomes" id="UP001590951"/>
    </source>
</evidence>
<reference evidence="2 3" key="1">
    <citation type="submission" date="2024-09" db="EMBL/GenBank/DDBJ databases">
        <title>Rethinking Asexuality: The Enigmatic Case of Functional Sexual Genes in Lepraria (Stereocaulaceae).</title>
        <authorList>
            <person name="Doellman M."/>
            <person name="Sun Y."/>
            <person name="Barcenas-Pena A."/>
            <person name="Lumbsch H.T."/>
            <person name="Grewe F."/>
        </authorList>
    </citation>
    <scope>NUCLEOTIDE SEQUENCE [LARGE SCALE GENOMIC DNA]</scope>
    <source>
        <strain evidence="2 3">Grewe 0041</strain>
    </source>
</reference>
<organism evidence="2 3">
    <name type="scientific">Lepraria finkii</name>
    <dbReference type="NCBI Taxonomy" id="1340010"/>
    <lineage>
        <taxon>Eukaryota</taxon>
        <taxon>Fungi</taxon>
        <taxon>Dikarya</taxon>
        <taxon>Ascomycota</taxon>
        <taxon>Pezizomycotina</taxon>
        <taxon>Lecanoromycetes</taxon>
        <taxon>OSLEUM clade</taxon>
        <taxon>Lecanoromycetidae</taxon>
        <taxon>Lecanorales</taxon>
        <taxon>Lecanorineae</taxon>
        <taxon>Stereocaulaceae</taxon>
        <taxon>Lepraria</taxon>
    </lineage>
</organism>
<gene>
    <name evidence="2" type="ORF">ABVK25_011790</name>
</gene>
<dbReference type="Gene3D" id="3.40.50.720">
    <property type="entry name" value="NAD(P)-binding Rossmann-like Domain"/>
    <property type="match status" value="1"/>
</dbReference>
<accession>A0ABR4ALW0</accession>
<dbReference type="PANTHER" id="PTHR43249">
    <property type="entry name" value="UDP-N-ACETYL-2-AMINO-2-DEOXY-D-GLUCURONATE OXIDASE"/>
    <property type="match status" value="1"/>
</dbReference>